<gene>
    <name evidence="1" type="ORF">RUM44_005245</name>
</gene>
<reference evidence="1 2" key="1">
    <citation type="submission" date="2023-09" db="EMBL/GenBank/DDBJ databases">
        <title>Genomes of two closely related lineages of the louse Polyplax serrata with different host specificities.</title>
        <authorList>
            <person name="Martinu J."/>
            <person name="Tarabai H."/>
            <person name="Stefka J."/>
            <person name="Hypsa V."/>
        </authorList>
    </citation>
    <scope>NUCLEOTIDE SEQUENCE [LARGE SCALE GENOMIC DNA]</scope>
    <source>
        <strain evidence="1">98ZLc_SE</strain>
    </source>
</reference>
<keyword evidence="2" id="KW-1185">Reference proteome</keyword>
<organism evidence="1 2">
    <name type="scientific">Polyplax serrata</name>
    <name type="common">Common mouse louse</name>
    <dbReference type="NCBI Taxonomy" id="468196"/>
    <lineage>
        <taxon>Eukaryota</taxon>
        <taxon>Metazoa</taxon>
        <taxon>Ecdysozoa</taxon>
        <taxon>Arthropoda</taxon>
        <taxon>Hexapoda</taxon>
        <taxon>Insecta</taxon>
        <taxon>Pterygota</taxon>
        <taxon>Neoptera</taxon>
        <taxon>Paraneoptera</taxon>
        <taxon>Psocodea</taxon>
        <taxon>Troctomorpha</taxon>
        <taxon>Phthiraptera</taxon>
        <taxon>Anoplura</taxon>
        <taxon>Polyplacidae</taxon>
        <taxon>Polyplax</taxon>
    </lineage>
</organism>
<name>A0ABR1AEG7_POLSC</name>
<evidence type="ECO:0000313" key="1">
    <source>
        <dbReference type="EMBL" id="KAK6617657.1"/>
    </source>
</evidence>
<proteinExistence type="predicted"/>
<evidence type="ECO:0000313" key="2">
    <source>
        <dbReference type="Proteomes" id="UP001359485"/>
    </source>
</evidence>
<dbReference type="EMBL" id="JAWJWF010000051">
    <property type="protein sequence ID" value="KAK6617657.1"/>
    <property type="molecule type" value="Genomic_DNA"/>
</dbReference>
<protein>
    <submittedName>
        <fullName evidence="1">Uncharacterized protein</fullName>
    </submittedName>
</protein>
<sequence>MFVAGSYKFFKKSEKNLQVVIGEEDDHHYDDDDVDAGGGRHRHHEMNGMANEVAMTKLKSPRKNEVVMRRNASTKLLIKVTKVIKKKVTNEEEKKKKIERLCQSLIYKKMDEKRKIFLLRL</sequence>
<accession>A0ABR1AEG7</accession>
<comment type="caution">
    <text evidence="1">The sequence shown here is derived from an EMBL/GenBank/DDBJ whole genome shotgun (WGS) entry which is preliminary data.</text>
</comment>
<dbReference type="Proteomes" id="UP001359485">
    <property type="component" value="Unassembled WGS sequence"/>
</dbReference>